<protein>
    <submittedName>
        <fullName evidence="2">TIR domain-containing protein</fullName>
    </submittedName>
</protein>
<dbReference type="EMBL" id="JAWMAJ010000013">
    <property type="protein sequence ID" value="MDV7215483.1"/>
    <property type="molecule type" value="Genomic_DNA"/>
</dbReference>
<dbReference type="RefSeq" id="WP_317770345.1">
    <property type="nucleotide sequence ID" value="NZ_JAWMAJ010000013.1"/>
</dbReference>
<comment type="caution">
    <text evidence="2">The sequence shown here is derived from an EMBL/GenBank/DDBJ whole genome shotgun (WGS) entry which is preliminary data.</text>
</comment>
<dbReference type="InterPro" id="IPR015032">
    <property type="entry name" value="ThsB__TIR-like_domain"/>
</dbReference>
<evidence type="ECO:0000313" key="3">
    <source>
        <dbReference type="Proteomes" id="UP001187346"/>
    </source>
</evidence>
<organism evidence="2 3">
    <name type="scientific">Streptomyces prunicolor</name>
    <dbReference type="NCBI Taxonomy" id="67348"/>
    <lineage>
        <taxon>Bacteria</taxon>
        <taxon>Bacillati</taxon>
        <taxon>Actinomycetota</taxon>
        <taxon>Actinomycetes</taxon>
        <taxon>Kitasatosporales</taxon>
        <taxon>Streptomycetaceae</taxon>
        <taxon>Streptomyces</taxon>
    </lineage>
</organism>
<feature type="domain" description="Thoeris protein ThsB TIR-like" evidence="1">
    <location>
        <begin position="8"/>
        <end position="109"/>
    </location>
</feature>
<evidence type="ECO:0000313" key="2">
    <source>
        <dbReference type="EMBL" id="MDV7215483.1"/>
    </source>
</evidence>
<proteinExistence type="predicted"/>
<dbReference type="Pfam" id="PF08937">
    <property type="entry name" value="ThsB_TIR"/>
    <property type="match status" value="1"/>
</dbReference>
<accession>A0ABU4F638</accession>
<dbReference type="Gene3D" id="3.40.50.11200">
    <property type="match status" value="1"/>
</dbReference>
<name>A0ABU4F638_9ACTN</name>
<sequence length="172" mass="19969">MAYRNKTYVAFASEDIRSYYLMKAWRENEHIEFDFFDAHDINTALDTSQPETIRRRLGERLSNTKQTVVLLSSTTKPKAGRSSSFLYYEIEAIKRRNLSVVFVNLNQSRTVDSSMIPTTLKDHYSMNVSFQPAIIKYALDDYVERFNKNLTAANPLTGPYQYKAHVYKDLGL</sequence>
<gene>
    <name evidence="2" type="ORF">R5A26_05930</name>
</gene>
<evidence type="ECO:0000259" key="1">
    <source>
        <dbReference type="Pfam" id="PF08937"/>
    </source>
</evidence>
<reference evidence="2 3" key="1">
    <citation type="submission" date="2023-10" db="EMBL/GenBank/DDBJ databases">
        <title>Characterization of rhizosphere-enriched actinobacteria from wheat plants lab-grown on chernevaya soil.</title>
        <authorList>
            <person name="Tikhonova E.N."/>
            <person name="Konopkin A."/>
            <person name="Kravchenko I.K."/>
        </authorList>
    </citation>
    <scope>NUCLEOTIDE SEQUENCE [LARGE SCALE GENOMIC DNA]</scope>
    <source>
        <strain evidence="2 3">RR29</strain>
    </source>
</reference>
<dbReference type="Proteomes" id="UP001187346">
    <property type="component" value="Unassembled WGS sequence"/>
</dbReference>
<keyword evidence="3" id="KW-1185">Reference proteome</keyword>